<dbReference type="SUPFAM" id="SSF54001">
    <property type="entry name" value="Cysteine proteinases"/>
    <property type="match status" value="1"/>
</dbReference>
<dbReference type="InterPro" id="IPR002931">
    <property type="entry name" value="Transglutaminase-like"/>
</dbReference>
<dbReference type="EMBL" id="VUNQ01000029">
    <property type="protein sequence ID" value="MSU02326.1"/>
    <property type="molecule type" value="Genomic_DNA"/>
</dbReference>
<comment type="caution">
    <text evidence="2">The sequence shown here is derived from an EMBL/GenBank/DDBJ whole genome shotgun (WGS) entry which is preliminary data.</text>
</comment>
<dbReference type="Pfam" id="PF01841">
    <property type="entry name" value="Transglut_core"/>
    <property type="match status" value="1"/>
</dbReference>
<dbReference type="InterPro" id="IPR038765">
    <property type="entry name" value="Papain-like_cys_pep_sf"/>
</dbReference>
<evidence type="ECO:0000259" key="1">
    <source>
        <dbReference type="SMART" id="SM00460"/>
    </source>
</evidence>
<dbReference type="GO" id="GO:0005737">
    <property type="term" value="C:cytoplasm"/>
    <property type="evidence" value="ECO:0007669"/>
    <property type="project" value="TreeGrafter"/>
</dbReference>
<dbReference type="AlphaFoldDB" id="A0A6N7XL87"/>
<accession>A0A6N7XL87</accession>
<keyword evidence="3" id="KW-1185">Reference proteome</keyword>
<sequence length="367" mass="43210">MMKKLTKILIIGFLGVLLFFLYFVFKYEKYNISILNDVTANEHSEIDQGEGKSKLYIELEKMLLEGEEDIQFKNTLLFKDSNEIFSTLEEISNDNPEIMYYKGAEHSFGKLRLIYSKGKEEIKEHKEDIRKIRSEFISKYILQEMSDYEKVLTIHDYIVNNSRYDNRLLTSGIVPPESYSSYGILSLGLGVCEGYAKAMKYLLDGIGIKSIIVIGESKGQSHAWNLVEIEGEYYHIDSTWNDPITKDGSDVLRYNFFNLNDSEISKTHSWKKENYPESKGEKFNYFRYNNLIVEDEEELIKKIKSILFNRESYLLVKIMNYSSEEISINKIVEKIVYDNYELIRLNTYTYSIDEEYGIIEFKFDYKK</sequence>
<evidence type="ECO:0000313" key="2">
    <source>
        <dbReference type="EMBL" id="MSU02326.1"/>
    </source>
</evidence>
<dbReference type="Gene3D" id="3.10.620.30">
    <property type="match status" value="1"/>
</dbReference>
<name>A0A6N7XL87_9FIRM</name>
<reference evidence="2 3" key="1">
    <citation type="submission" date="2019-09" db="EMBL/GenBank/DDBJ databases">
        <title>In-depth cultivation of the pig gut microbiome towards novel bacterial diversity and tailored functional studies.</title>
        <authorList>
            <person name="Wylensek D."/>
            <person name="Hitch T.C.A."/>
            <person name="Clavel T."/>
        </authorList>
    </citation>
    <scope>NUCLEOTIDE SEQUENCE [LARGE SCALE GENOMIC DNA]</scope>
    <source>
        <strain evidence="2 3">WCA3-693-APC-4?</strain>
    </source>
</reference>
<gene>
    <name evidence="2" type="ORF">FYJ83_12665</name>
</gene>
<proteinExistence type="predicted"/>
<dbReference type="RefSeq" id="WP_154441078.1">
    <property type="nucleotide sequence ID" value="NZ_JAHLPJ010000001.1"/>
</dbReference>
<evidence type="ECO:0000313" key="3">
    <source>
        <dbReference type="Proteomes" id="UP000469523"/>
    </source>
</evidence>
<dbReference type="Proteomes" id="UP000469523">
    <property type="component" value="Unassembled WGS sequence"/>
</dbReference>
<dbReference type="SMART" id="SM00460">
    <property type="entry name" value="TGc"/>
    <property type="match status" value="1"/>
</dbReference>
<dbReference type="PANTHER" id="PTHR46333:SF2">
    <property type="entry name" value="CYTOKINESIS PROTEIN 3"/>
    <property type="match status" value="1"/>
</dbReference>
<protein>
    <recommendedName>
        <fullName evidence="1">Transglutaminase-like domain-containing protein</fullName>
    </recommendedName>
</protein>
<organism evidence="2 3">
    <name type="scientific">Tissierella pigra</name>
    <dbReference type="NCBI Taxonomy" id="2607614"/>
    <lineage>
        <taxon>Bacteria</taxon>
        <taxon>Bacillati</taxon>
        <taxon>Bacillota</taxon>
        <taxon>Tissierellia</taxon>
        <taxon>Tissierellales</taxon>
        <taxon>Tissierellaceae</taxon>
        <taxon>Tissierella</taxon>
    </lineage>
</organism>
<feature type="domain" description="Transglutaminase-like" evidence="1">
    <location>
        <begin position="184"/>
        <end position="240"/>
    </location>
</feature>
<dbReference type="PANTHER" id="PTHR46333">
    <property type="entry name" value="CYTOKINESIS PROTEIN 3"/>
    <property type="match status" value="1"/>
</dbReference>
<dbReference type="InterPro" id="IPR052557">
    <property type="entry name" value="CAP/Cytokinesis_protein"/>
</dbReference>